<accession>A0A0F9KHR1</accession>
<reference evidence="1" key="1">
    <citation type="journal article" date="2015" name="Nature">
        <title>Complex archaea that bridge the gap between prokaryotes and eukaryotes.</title>
        <authorList>
            <person name="Spang A."/>
            <person name="Saw J.H."/>
            <person name="Jorgensen S.L."/>
            <person name="Zaremba-Niedzwiedzka K."/>
            <person name="Martijn J."/>
            <person name="Lind A.E."/>
            <person name="van Eijk R."/>
            <person name="Schleper C."/>
            <person name="Guy L."/>
            <person name="Ettema T.J."/>
        </authorList>
    </citation>
    <scope>NUCLEOTIDE SEQUENCE</scope>
</reference>
<protein>
    <submittedName>
        <fullName evidence="1">Uncharacterized protein</fullName>
    </submittedName>
</protein>
<sequence>MTQITHEFDCPVHGTFDYSVKFGEFPPASVCCTVKECGLESPWVPPRVGVVWKI</sequence>
<comment type="caution">
    <text evidence="1">The sequence shown here is derived from an EMBL/GenBank/DDBJ whole genome shotgun (WGS) entry which is preliminary data.</text>
</comment>
<evidence type="ECO:0000313" key="1">
    <source>
        <dbReference type="EMBL" id="KKM81483.1"/>
    </source>
</evidence>
<dbReference type="EMBL" id="LAZR01008013">
    <property type="protein sequence ID" value="KKM81483.1"/>
    <property type="molecule type" value="Genomic_DNA"/>
</dbReference>
<name>A0A0F9KHR1_9ZZZZ</name>
<proteinExistence type="predicted"/>
<dbReference type="AlphaFoldDB" id="A0A0F9KHR1"/>
<organism evidence="1">
    <name type="scientific">marine sediment metagenome</name>
    <dbReference type="NCBI Taxonomy" id="412755"/>
    <lineage>
        <taxon>unclassified sequences</taxon>
        <taxon>metagenomes</taxon>
        <taxon>ecological metagenomes</taxon>
    </lineage>
</organism>
<gene>
    <name evidence="1" type="ORF">LCGC14_1329280</name>
</gene>